<feature type="transmembrane region" description="Helical" evidence="2">
    <location>
        <begin position="12"/>
        <end position="33"/>
    </location>
</feature>
<feature type="coiled-coil region" evidence="1">
    <location>
        <begin position="51"/>
        <end position="85"/>
    </location>
</feature>
<reference evidence="3 4" key="1">
    <citation type="submission" date="2023-10" db="EMBL/GenBank/DDBJ databases">
        <title>Novel methanotroph of the genus Methylocapsa from a subarctic wetland.</title>
        <authorList>
            <person name="Belova S.E."/>
            <person name="Oshkin I.Y."/>
            <person name="Miroshnikov K."/>
            <person name="Dedysh S.N."/>
        </authorList>
    </citation>
    <scope>NUCLEOTIDE SEQUENCE [LARGE SCALE GENOMIC DNA]</scope>
    <source>
        <strain evidence="3 4">RX1</strain>
    </source>
</reference>
<keyword evidence="2" id="KW-0472">Membrane</keyword>
<evidence type="ECO:0000256" key="2">
    <source>
        <dbReference type="SAM" id="Phobius"/>
    </source>
</evidence>
<gene>
    <name evidence="3" type="ORF">RZS28_09410</name>
</gene>
<keyword evidence="1" id="KW-0175">Coiled coil</keyword>
<protein>
    <submittedName>
        <fullName evidence="3">Uncharacterized protein</fullName>
    </submittedName>
</protein>
<dbReference type="RefSeq" id="WP_407337513.1">
    <property type="nucleotide sequence ID" value="NZ_CP136862.1"/>
</dbReference>
<organism evidence="3 4">
    <name type="scientific">Methylocapsa polymorpha</name>
    <dbReference type="NCBI Taxonomy" id="3080828"/>
    <lineage>
        <taxon>Bacteria</taxon>
        <taxon>Pseudomonadati</taxon>
        <taxon>Pseudomonadota</taxon>
        <taxon>Alphaproteobacteria</taxon>
        <taxon>Hyphomicrobiales</taxon>
        <taxon>Beijerinckiaceae</taxon>
        <taxon>Methylocapsa</taxon>
    </lineage>
</organism>
<keyword evidence="4" id="KW-1185">Reference proteome</keyword>
<dbReference type="Proteomes" id="UP001626536">
    <property type="component" value="Chromosome"/>
</dbReference>
<evidence type="ECO:0000256" key="1">
    <source>
        <dbReference type="SAM" id="Coils"/>
    </source>
</evidence>
<evidence type="ECO:0000313" key="4">
    <source>
        <dbReference type="Proteomes" id="UP001626536"/>
    </source>
</evidence>
<sequence length="90" mass="9740">MMTDGSGNFWSTLGAGGFGALIGVIGTILTAMINRQPPMAAMIDARIRTLIEGYERRISDLQHEIAKLEGKIDGLTRALEDARIHRGLGM</sequence>
<evidence type="ECO:0000313" key="3">
    <source>
        <dbReference type="EMBL" id="WOJ88075.1"/>
    </source>
</evidence>
<name>A0ABZ0HMB3_9HYPH</name>
<keyword evidence="2" id="KW-1133">Transmembrane helix</keyword>
<proteinExistence type="predicted"/>
<dbReference type="EMBL" id="CP136862">
    <property type="protein sequence ID" value="WOJ88075.1"/>
    <property type="molecule type" value="Genomic_DNA"/>
</dbReference>
<accession>A0ABZ0HMB3</accession>
<keyword evidence="2" id="KW-0812">Transmembrane</keyword>